<dbReference type="CDD" id="cd13954">
    <property type="entry name" value="7tmA_OR"/>
    <property type="match status" value="1"/>
</dbReference>
<feature type="transmembrane region" description="Helical" evidence="13">
    <location>
        <begin position="235"/>
        <end position="254"/>
    </location>
</feature>
<evidence type="ECO:0000256" key="10">
    <source>
        <dbReference type="ARBA" id="ARBA00023180"/>
    </source>
</evidence>
<keyword evidence="6 13" id="KW-1133">Transmembrane helix</keyword>
<proteinExistence type="inferred from homology"/>
<comment type="subcellular location">
    <subcellularLocation>
        <location evidence="1 13">Cell membrane</location>
        <topology evidence="1 13">Multi-pass membrane protein</topology>
    </subcellularLocation>
</comment>
<evidence type="ECO:0000256" key="13">
    <source>
        <dbReference type="RuleBase" id="RU363047"/>
    </source>
</evidence>
<evidence type="ECO:0000256" key="11">
    <source>
        <dbReference type="ARBA" id="ARBA00023224"/>
    </source>
</evidence>
<dbReference type="GO" id="GO:0004984">
    <property type="term" value="F:olfactory receptor activity"/>
    <property type="evidence" value="ECO:0007669"/>
    <property type="project" value="InterPro"/>
</dbReference>
<evidence type="ECO:0000256" key="12">
    <source>
        <dbReference type="RuleBase" id="RU000688"/>
    </source>
</evidence>
<comment type="similarity">
    <text evidence="12">Belongs to the G-protein coupled receptor 1 family.</text>
</comment>
<dbReference type="GO" id="GO:0005886">
    <property type="term" value="C:plasma membrane"/>
    <property type="evidence" value="ECO:0007669"/>
    <property type="project" value="UniProtKB-SubCell"/>
</dbReference>
<evidence type="ECO:0000256" key="3">
    <source>
        <dbReference type="ARBA" id="ARBA00022606"/>
    </source>
</evidence>
<dbReference type="InterPro" id="IPR017452">
    <property type="entry name" value="GPCR_Rhodpsn_7TM"/>
</dbReference>
<keyword evidence="5 13" id="KW-0552">Olfaction</keyword>
<dbReference type="PRINTS" id="PR00237">
    <property type="entry name" value="GPCRRHODOPSN"/>
</dbReference>
<keyword evidence="8 13" id="KW-0472">Membrane</keyword>
<reference evidence="15" key="1">
    <citation type="thesis" date="2020" institute="ProQuest LLC" country="789 East Eisenhower Parkway, Ann Arbor, MI, USA">
        <title>Comparative Genomics and Chromosome Evolution.</title>
        <authorList>
            <person name="Mudd A.B."/>
        </authorList>
    </citation>
    <scope>NUCLEOTIDE SEQUENCE</scope>
    <source>
        <strain evidence="15">237g6f4</strain>
        <tissue evidence="15">Blood</tissue>
    </source>
</reference>
<dbReference type="InterPro" id="IPR000276">
    <property type="entry name" value="GPCR_Rhodpsn"/>
</dbReference>
<name>A0AAV7BNW3_ENGPU</name>
<keyword evidence="4 12" id="KW-0812">Transmembrane</keyword>
<dbReference type="PRINTS" id="PR00245">
    <property type="entry name" value="OLFACTORYR"/>
</dbReference>
<evidence type="ECO:0000256" key="9">
    <source>
        <dbReference type="ARBA" id="ARBA00023170"/>
    </source>
</evidence>
<dbReference type="PANTHER" id="PTHR26452">
    <property type="entry name" value="OLFACTORY RECEPTOR"/>
    <property type="match status" value="1"/>
</dbReference>
<evidence type="ECO:0000256" key="8">
    <source>
        <dbReference type="ARBA" id="ARBA00023136"/>
    </source>
</evidence>
<keyword evidence="9 12" id="KW-0675">Receptor</keyword>
<evidence type="ECO:0000259" key="14">
    <source>
        <dbReference type="PROSITE" id="PS50262"/>
    </source>
</evidence>
<dbReference type="GO" id="GO:0004930">
    <property type="term" value="F:G protein-coupled receptor activity"/>
    <property type="evidence" value="ECO:0007669"/>
    <property type="project" value="UniProtKB-KW"/>
</dbReference>
<evidence type="ECO:0000256" key="6">
    <source>
        <dbReference type="ARBA" id="ARBA00022989"/>
    </source>
</evidence>
<comment type="caution">
    <text evidence="15">The sequence shown here is derived from an EMBL/GenBank/DDBJ whole genome shotgun (WGS) entry which is preliminary data.</text>
</comment>
<evidence type="ECO:0000256" key="5">
    <source>
        <dbReference type="ARBA" id="ARBA00022725"/>
    </source>
</evidence>
<dbReference type="AlphaFoldDB" id="A0AAV7BNW3"/>
<keyword evidence="16" id="KW-1185">Reference proteome</keyword>
<evidence type="ECO:0000256" key="1">
    <source>
        <dbReference type="ARBA" id="ARBA00004651"/>
    </source>
</evidence>
<dbReference type="FunFam" id="1.20.1070.10:FF:000010">
    <property type="entry name" value="Olfactory receptor"/>
    <property type="match status" value="1"/>
</dbReference>
<keyword evidence="3 13" id="KW-0716">Sensory transduction</keyword>
<accession>A0AAV7BNW3</accession>
<keyword evidence="2 13" id="KW-1003">Cell membrane</keyword>
<feature type="domain" description="G-protein coupled receptors family 1 profile" evidence="14">
    <location>
        <begin position="34"/>
        <end position="283"/>
    </location>
</feature>
<dbReference type="InterPro" id="IPR050516">
    <property type="entry name" value="Olfactory_GPCR"/>
</dbReference>
<evidence type="ECO:0000313" key="16">
    <source>
        <dbReference type="Proteomes" id="UP000824782"/>
    </source>
</evidence>
<dbReference type="EMBL" id="WNYA01000004">
    <property type="protein sequence ID" value="KAG8574109.1"/>
    <property type="molecule type" value="Genomic_DNA"/>
</dbReference>
<feature type="transmembrane region" description="Helical" evidence="13">
    <location>
        <begin position="91"/>
        <end position="113"/>
    </location>
</feature>
<dbReference type="InterPro" id="IPR000725">
    <property type="entry name" value="Olfact_rcpt"/>
</dbReference>
<keyword evidence="10" id="KW-0325">Glycoprotein</keyword>
<protein>
    <recommendedName>
        <fullName evidence="13">Olfactory receptor</fullName>
    </recommendedName>
</protein>
<dbReference type="PROSITE" id="PS50262">
    <property type="entry name" value="G_PROTEIN_RECEP_F1_2"/>
    <property type="match status" value="1"/>
</dbReference>
<feature type="transmembrane region" description="Helical" evidence="13">
    <location>
        <begin position="191"/>
        <end position="214"/>
    </location>
</feature>
<dbReference type="Proteomes" id="UP000824782">
    <property type="component" value="Unassembled WGS sequence"/>
</dbReference>
<evidence type="ECO:0000256" key="4">
    <source>
        <dbReference type="ARBA" id="ARBA00022692"/>
    </source>
</evidence>
<dbReference type="Gene3D" id="1.20.1070.10">
    <property type="entry name" value="Rhodopsin 7-helix transmembrane proteins"/>
    <property type="match status" value="1"/>
</dbReference>
<dbReference type="SUPFAM" id="SSF81321">
    <property type="entry name" value="Family A G protein-coupled receptor-like"/>
    <property type="match status" value="1"/>
</dbReference>
<feature type="transmembrane region" description="Helical" evidence="13">
    <location>
        <begin position="20"/>
        <end position="45"/>
    </location>
</feature>
<gene>
    <name evidence="15" type="ORF">GDO81_009047</name>
</gene>
<feature type="transmembrane region" description="Helical" evidence="13">
    <location>
        <begin position="266"/>
        <end position="285"/>
    </location>
</feature>
<evidence type="ECO:0000256" key="7">
    <source>
        <dbReference type="ARBA" id="ARBA00023040"/>
    </source>
</evidence>
<dbReference type="Pfam" id="PF13853">
    <property type="entry name" value="7tm_4"/>
    <property type="match status" value="1"/>
</dbReference>
<evidence type="ECO:0000256" key="2">
    <source>
        <dbReference type="ARBA" id="ARBA00022475"/>
    </source>
</evidence>
<keyword evidence="11 12" id="KW-0807">Transducer</keyword>
<keyword evidence="7 12" id="KW-0297">G-protein coupled receptor</keyword>
<sequence>MYFDFIIVGFSNFPSLQVPFVFFFLLSHMVTLVANLFLIALIALGNLLVNPMYFFLCNLAFLDITYTSVTSPKLLCIFITSSGVISHWECILQYTLFVAFTSVEYFLLTIMSYDRYVAVCRPLHYHMVLNRRFCHVASSTIWLCGFIFCLPISITTSRNVYCSSNVINHYFCDISVLLELSCSSTTLTQNIILFEGALFFTSCFLPTIISYVFIMNTVSKINILGGKRKTFSTCASHLTTVILFYSVIFTLYIVPRASVTQNQRKVISVLYSNVIPMLNPLVYSLRNKDVWRAWKTVLNQKLLVSQF</sequence>
<feature type="transmembrane region" description="Helical" evidence="13">
    <location>
        <begin position="133"/>
        <end position="154"/>
    </location>
</feature>
<dbReference type="PROSITE" id="PS00237">
    <property type="entry name" value="G_PROTEIN_RECEP_F1_1"/>
    <property type="match status" value="1"/>
</dbReference>
<evidence type="ECO:0000313" key="15">
    <source>
        <dbReference type="EMBL" id="KAG8574109.1"/>
    </source>
</evidence>
<organism evidence="15 16">
    <name type="scientific">Engystomops pustulosus</name>
    <name type="common">Tungara frog</name>
    <name type="synonym">Physalaemus pustulosus</name>
    <dbReference type="NCBI Taxonomy" id="76066"/>
    <lineage>
        <taxon>Eukaryota</taxon>
        <taxon>Metazoa</taxon>
        <taxon>Chordata</taxon>
        <taxon>Craniata</taxon>
        <taxon>Vertebrata</taxon>
        <taxon>Euteleostomi</taxon>
        <taxon>Amphibia</taxon>
        <taxon>Batrachia</taxon>
        <taxon>Anura</taxon>
        <taxon>Neobatrachia</taxon>
        <taxon>Hyloidea</taxon>
        <taxon>Leptodactylidae</taxon>
        <taxon>Leiuperinae</taxon>
        <taxon>Engystomops</taxon>
    </lineage>
</organism>